<keyword evidence="4" id="KW-0694">RNA-binding</keyword>
<dbReference type="InterPro" id="IPR039780">
    <property type="entry name" value="Mot2"/>
</dbReference>
<evidence type="ECO:0000256" key="3">
    <source>
        <dbReference type="ARBA" id="ARBA00022833"/>
    </source>
</evidence>
<organism evidence="9 10">
    <name type="scientific">Labeo rohita</name>
    <name type="common">Indian major carp</name>
    <name type="synonym">Cyprinus rohita</name>
    <dbReference type="NCBI Taxonomy" id="84645"/>
    <lineage>
        <taxon>Eukaryota</taxon>
        <taxon>Metazoa</taxon>
        <taxon>Chordata</taxon>
        <taxon>Craniata</taxon>
        <taxon>Vertebrata</taxon>
        <taxon>Euteleostomi</taxon>
        <taxon>Actinopterygii</taxon>
        <taxon>Neopterygii</taxon>
        <taxon>Teleostei</taxon>
        <taxon>Ostariophysi</taxon>
        <taxon>Cypriniformes</taxon>
        <taxon>Cyprinidae</taxon>
        <taxon>Labeoninae</taxon>
        <taxon>Labeonini</taxon>
        <taxon>Labeo</taxon>
    </lineage>
</organism>
<gene>
    <name evidence="9" type="ORF">H4Q32_018427</name>
</gene>
<dbReference type="SUPFAM" id="SSF57850">
    <property type="entry name" value="RING/U-box"/>
    <property type="match status" value="1"/>
</dbReference>
<evidence type="ECO:0000259" key="8">
    <source>
        <dbReference type="PROSITE" id="PS50089"/>
    </source>
</evidence>
<dbReference type="InterPro" id="IPR039515">
    <property type="entry name" value="NOT4_mRING-HC-C4C4"/>
</dbReference>
<evidence type="ECO:0000313" key="10">
    <source>
        <dbReference type="Proteomes" id="UP000830375"/>
    </source>
</evidence>
<feature type="domain" description="RING-type" evidence="8">
    <location>
        <begin position="14"/>
        <end position="57"/>
    </location>
</feature>
<keyword evidence="3" id="KW-0862">Zinc</keyword>
<dbReference type="Pfam" id="PF14570">
    <property type="entry name" value="zf-RING_4"/>
    <property type="match status" value="1"/>
</dbReference>
<dbReference type="InterPro" id="IPR012677">
    <property type="entry name" value="Nucleotide-bd_a/b_plait_sf"/>
</dbReference>
<sequence length="692" mass="75544">MSRSPELKEDPMECPLCMEPLEIDDVNFFPCTCGYQICRFCWHRIRTDENGLCPACRKPYPEDPAVYKPLSQEEIQRIKNEKKQKQNEKKQKVTENRKHLASVRVVQRNLVFVVGLSQRLADAEVLKRPEYFGKFGKIHKVVINNSTSYAGSQGPSASAYVTYIRSEDALRAIHMQCPKPDCMYLHELGDEAASFTKEEMQNYGKMVNGLTTEHRKSPPLLDCLTDSDHMTPDEPDPEQGTEQNTGLPPFPSALEPTSPIGKPSEPISIGNGENISQTSSSDSPSPPPGLTKPSLVVPISVAELTVRSPFEGAAAESQSLFSDNSNFRHPNPIPSGLPPFSSSPQGASDWPMTPEPQSLFTSDTIPVSSSTDWQAAFGFGSSAKQQQQDDDLGFDPFDVTRKALADLIEKELSVQEHSPLSPNPSSHQTILPNGQQRLPHLQHRGLYNSFSLPQHMAARHPWMGLPTRNNLTHLNHTASAAHSHFLDLSMPAQHHSTGLGGIPISEWQDGLRALLPNININFGGLPNSTSSSSSSSTSSVNHIGVPVGSTGVSHSLSWDSTASWMDPAIITGIPASTGNSLDCLQDDNPPHWLKSLQALTEMDGPPSSSALPQPPHTGLLDAAAQLSLHRAAWAPYLPPPTLNPSQFHSPPPGFQTAFRPPAQTATDILQSAGTHTSPYDEHHQCRVVIETH</sequence>
<feature type="region of interest" description="Disordered" evidence="7">
    <location>
        <begin position="210"/>
        <end position="294"/>
    </location>
</feature>
<dbReference type="InterPro" id="IPR034261">
    <property type="entry name" value="CNOT4_RRM"/>
</dbReference>
<evidence type="ECO:0000256" key="1">
    <source>
        <dbReference type="ARBA" id="ARBA00022723"/>
    </source>
</evidence>
<evidence type="ECO:0000256" key="2">
    <source>
        <dbReference type="ARBA" id="ARBA00022771"/>
    </source>
</evidence>
<dbReference type="InterPro" id="IPR003954">
    <property type="entry name" value="RRM_euk-type"/>
</dbReference>
<dbReference type="CDD" id="cd12438">
    <property type="entry name" value="RRM_CNOT4"/>
    <property type="match status" value="1"/>
</dbReference>
<dbReference type="InterPro" id="IPR035979">
    <property type="entry name" value="RBD_domain_sf"/>
</dbReference>
<dbReference type="SMART" id="SM00361">
    <property type="entry name" value="RRM_1"/>
    <property type="match status" value="1"/>
</dbReference>
<dbReference type="SUPFAM" id="SSF54928">
    <property type="entry name" value="RNA-binding domain, RBD"/>
    <property type="match status" value="1"/>
</dbReference>
<evidence type="ECO:0000256" key="5">
    <source>
        <dbReference type="PROSITE-ProRule" id="PRU00175"/>
    </source>
</evidence>
<evidence type="ECO:0000313" key="9">
    <source>
        <dbReference type="EMBL" id="KAI2648351.1"/>
    </source>
</evidence>
<feature type="region of interest" description="Disordered" evidence="7">
    <location>
        <begin position="322"/>
        <end position="351"/>
    </location>
</feature>
<dbReference type="PANTHER" id="PTHR12603:SF0">
    <property type="entry name" value="CCR4-NOT TRANSCRIPTION COMPLEX SUBUNIT 4"/>
    <property type="match status" value="1"/>
</dbReference>
<protein>
    <submittedName>
        <fullName evidence="9">CCR4-NOT transcription complex subunit 4</fullName>
    </submittedName>
</protein>
<dbReference type="Proteomes" id="UP000830375">
    <property type="component" value="Unassembled WGS sequence"/>
</dbReference>
<dbReference type="CDD" id="cd16618">
    <property type="entry name" value="mRING-HC-C4C4_CNOT4"/>
    <property type="match status" value="1"/>
</dbReference>
<keyword evidence="1" id="KW-0479">Metal-binding</keyword>
<dbReference type="PROSITE" id="PS50089">
    <property type="entry name" value="ZF_RING_2"/>
    <property type="match status" value="1"/>
</dbReference>
<dbReference type="EMBL" id="JACTAM010000025">
    <property type="protein sequence ID" value="KAI2648351.1"/>
    <property type="molecule type" value="Genomic_DNA"/>
</dbReference>
<keyword evidence="2 5" id="KW-0863">Zinc-finger</keyword>
<reference evidence="9 10" key="1">
    <citation type="submission" date="2022-01" db="EMBL/GenBank/DDBJ databases">
        <title>A high-quality chromosome-level genome assembly of rohu carp, Labeo rohita.</title>
        <authorList>
            <person name="Arick M.A. II"/>
            <person name="Hsu C.-Y."/>
            <person name="Magbanua Z."/>
            <person name="Pechanova O."/>
            <person name="Grover C."/>
            <person name="Miller E."/>
            <person name="Thrash A."/>
            <person name="Ezzel L."/>
            <person name="Alam S."/>
            <person name="Benzie J."/>
            <person name="Hamilton M."/>
            <person name="Karsi A."/>
            <person name="Lawrence M.L."/>
            <person name="Peterson D.G."/>
        </authorList>
    </citation>
    <scope>NUCLEOTIDE SEQUENCE [LARGE SCALE GENOMIC DNA]</scope>
    <source>
        <strain evidence="10">BAU-BD-2019</strain>
        <tissue evidence="9">Blood</tissue>
    </source>
</reference>
<evidence type="ECO:0000256" key="4">
    <source>
        <dbReference type="ARBA" id="ARBA00022884"/>
    </source>
</evidence>
<accession>A0ABQ8LC93</accession>
<dbReference type="InterPro" id="IPR013083">
    <property type="entry name" value="Znf_RING/FYVE/PHD"/>
</dbReference>
<dbReference type="PANTHER" id="PTHR12603">
    <property type="entry name" value="CCR4-NOT TRANSCRIPTION COMPLEX RELATED"/>
    <property type="match status" value="1"/>
</dbReference>
<evidence type="ECO:0000256" key="7">
    <source>
        <dbReference type="SAM" id="MobiDB-lite"/>
    </source>
</evidence>
<dbReference type="Gene3D" id="3.30.70.330">
    <property type="match status" value="1"/>
</dbReference>
<feature type="coiled-coil region" evidence="6">
    <location>
        <begin position="68"/>
        <end position="98"/>
    </location>
</feature>
<keyword evidence="10" id="KW-1185">Reference proteome</keyword>
<dbReference type="Gene3D" id="3.30.40.10">
    <property type="entry name" value="Zinc/RING finger domain, C3HC4 (zinc finger)"/>
    <property type="match status" value="1"/>
</dbReference>
<comment type="caution">
    <text evidence="9">The sequence shown here is derived from an EMBL/GenBank/DDBJ whole genome shotgun (WGS) entry which is preliminary data.</text>
</comment>
<evidence type="ECO:0000256" key="6">
    <source>
        <dbReference type="SAM" id="Coils"/>
    </source>
</evidence>
<dbReference type="InterPro" id="IPR001841">
    <property type="entry name" value="Znf_RING"/>
</dbReference>
<keyword evidence="6" id="KW-0175">Coiled coil</keyword>
<proteinExistence type="predicted"/>
<name>A0ABQ8LC93_LABRO</name>